<dbReference type="Proteomes" id="UP000078386">
    <property type="component" value="Unassembled WGS sequence"/>
</dbReference>
<dbReference type="InterPro" id="IPR000259">
    <property type="entry name" value="Adhesion_dom_fimbrial"/>
</dbReference>
<dbReference type="InterPro" id="IPR008966">
    <property type="entry name" value="Adhesion_dom_sf"/>
</dbReference>
<sequence length="139" mass="14220">MTSGSANPQVDLGTWAQSYFTGSGVETTKKSFQISVQDCPSSVTQVAVLFDGNKDKIDTTLLAIAPGGATGVGIKLYEANQSKPVTLGKVSDKYPVTAGASGANTGTADLTFYADYKATGTAVTTGAANGTATFNMIYN</sequence>
<accession>A0A1B7K5G2</accession>
<dbReference type="PANTHER" id="PTHR33420">
    <property type="entry name" value="FIMBRIAL SUBUNIT ELFA-RELATED"/>
    <property type="match status" value="1"/>
</dbReference>
<dbReference type="Gene3D" id="2.60.40.1090">
    <property type="entry name" value="Fimbrial-type adhesion domain"/>
    <property type="match status" value="1"/>
</dbReference>
<dbReference type="InterPro" id="IPR050263">
    <property type="entry name" value="Bact_Fimbrial_Adh_Pro"/>
</dbReference>
<dbReference type="Pfam" id="PF00419">
    <property type="entry name" value="Fimbrial"/>
    <property type="match status" value="1"/>
</dbReference>
<feature type="domain" description="Fimbrial-type adhesion" evidence="1">
    <location>
        <begin position="3"/>
        <end position="138"/>
    </location>
</feature>
<dbReference type="PATRIC" id="fig|1354264.4.peg.1209"/>
<evidence type="ECO:0000313" key="3">
    <source>
        <dbReference type="Proteomes" id="UP000078386"/>
    </source>
</evidence>
<name>A0A1B7K5G2_9ENTR</name>
<reference evidence="2 3" key="1">
    <citation type="submission" date="2016-04" db="EMBL/GenBank/DDBJ databases">
        <title>ATOL: Assembling a taxonomically balanced genome-scale reconstruction of the evolutionary history of the Enterobacteriaceae.</title>
        <authorList>
            <person name="Plunkett G.III."/>
            <person name="Neeno-Eckwall E.C."/>
            <person name="Glasner J.D."/>
            <person name="Perna N.T."/>
        </authorList>
    </citation>
    <scope>NUCLEOTIDE SEQUENCE [LARGE SCALE GENOMIC DNA]</scope>
    <source>
        <strain evidence="2 3">ATCC 51603</strain>
    </source>
</reference>
<keyword evidence="3" id="KW-1185">Reference proteome</keyword>
<proteinExistence type="predicted"/>
<dbReference type="AlphaFoldDB" id="A0A1B7K5G2"/>
<protein>
    <submittedName>
        <fullName evidence="2">Fimbrial subunit</fullName>
    </submittedName>
</protein>
<organism evidence="2 3">
    <name type="scientific">Kluyvera georgiana ATCC 51603</name>
    <dbReference type="NCBI Taxonomy" id="1354264"/>
    <lineage>
        <taxon>Bacteria</taxon>
        <taxon>Pseudomonadati</taxon>
        <taxon>Pseudomonadota</taxon>
        <taxon>Gammaproteobacteria</taxon>
        <taxon>Enterobacterales</taxon>
        <taxon>Enterobacteriaceae</taxon>
        <taxon>Kluyvera</taxon>
    </lineage>
</organism>
<comment type="caution">
    <text evidence="2">The sequence shown here is derived from an EMBL/GenBank/DDBJ whole genome shotgun (WGS) entry which is preliminary data.</text>
</comment>
<dbReference type="EMBL" id="LXEU01000025">
    <property type="protein sequence ID" value="OAT55323.1"/>
    <property type="molecule type" value="Genomic_DNA"/>
</dbReference>
<evidence type="ECO:0000313" key="2">
    <source>
        <dbReference type="EMBL" id="OAT55323.1"/>
    </source>
</evidence>
<gene>
    <name evidence="2" type="ORF">M989_01163</name>
</gene>
<dbReference type="InterPro" id="IPR036937">
    <property type="entry name" value="Adhesion_dom_fimbrial_sf"/>
</dbReference>
<dbReference type="GO" id="GO:0009289">
    <property type="term" value="C:pilus"/>
    <property type="evidence" value="ECO:0007669"/>
    <property type="project" value="InterPro"/>
</dbReference>
<dbReference type="SUPFAM" id="SSF49401">
    <property type="entry name" value="Bacterial adhesins"/>
    <property type="match status" value="1"/>
</dbReference>
<dbReference type="PANTHER" id="PTHR33420:SF5">
    <property type="entry name" value="FIMBRIAL SUBUNIT"/>
    <property type="match status" value="1"/>
</dbReference>
<dbReference type="GO" id="GO:0043709">
    <property type="term" value="P:cell adhesion involved in single-species biofilm formation"/>
    <property type="evidence" value="ECO:0007669"/>
    <property type="project" value="TreeGrafter"/>
</dbReference>
<evidence type="ECO:0000259" key="1">
    <source>
        <dbReference type="Pfam" id="PF00419"/>
    </source>
</evidence>